<sequence>MASTTHAPMSSSSSQLLRVAEAGRAPLSFVLDGVEVGALSGDTVLTAILMQQRHVRHSEFSGEPRAGFCMIGACQDCWVRCEDGARIRACSTLVKQGMRVVTNGARDE</sequence>
<dbReference type="Pfam" id="PF13510">
    <property type="entry name" value="Fer2_4"/>
    <property type="match status" value="1"/>
</dbReference>
<dbReference type="AlphaFoldDB" id="A0A5C6VD72"/>
<proteinExistence type="predicted"/>
<keyword evidence="1" id="KW-0560">Oxidoreductase</keyword>
<comment type="caution">
    <text evidence="2">The sequence shown here is derived from an EMBL/GenBank/DDBJ whole genome shotgun (WGS) entry which is preliminary data.</text>
</comment>
<accession>A0A5C6VD72</accession>
<dbReference type="Gene3D" id="3.10.20.440">
    <property type="entry name" value="2Fe-2S iron-sulphur cluster binding domain, sarcosine oxidase, alpha subunit, N-terminal domain"/>
    <property type="match status" value="1"/>
</dbReference>
<dbReference type="GO" id="GO:0051536">
    <property type="term" value="F:iron-sulfur cluster binding"/>
    <property type="evidence" value="ECO:0007669"/>
    <property type="project" value="InterPro"/>
</dbReference>
<evidence type="ECO:0000313" key="3">
    <source>
        <dbReference type="Proteomes" id="UP000321776"/>
    </source>
</evidence>
<reference evidence="2 3" key="1">
    <citation type="journal article" date="2018" name="Int. J. Syst. Evol. Microbiol.">
        <title>Paraburkholderia azotifigens sp. nov., a nitrogen-fixing bacterium isolated from paddy soil.</title>
        <authorList>
            <person name="Choi G.M."/>
            <person name="Im W.T."/>
        </authorList>
    </citation>
    <scope>NUCLEOTIDE SEQUENCE [LARGE SCALE GENOMIC DNA]</scope>
    <source>
        <strain evidence="2 3">NF 2-5-3</strain>
    </source>
</reference>
<evidence type="ECO:0000256" key="1">
    <source>
        <dbReference type="ARBA" id="ARBA00023002"/>
    </source>
</evidence>
<dbReference type="SUPFAM" id="SSF54292">
    <property type="entry name" value="2Fe-2S ferredoxin-like"/>
    <property type="match status" value="1"/>
</dbReference>
<name>A0A5C6VD72_9BURK</name>
<dbReference type="InterPro" id="IPR042204">
    <property type="entry name" value="2Fe-2S-bd_N"/>
</dbReference>
<dbReference type="GO" id="GO:0016491">
    <property type="term" value="F:oxidoreductase activity"/>
    <property type="evidence" value="ECO:0007669"/>
    <property type="project" value="UniProtKB-KW"/>
</dbReference>
<evidence type="ECO:0000313" key="2">
    <source>
        <dbReference type="EMBL" id="TXC80988.1"/>
    </source>
</evidence>
<dbReference type="EMBL" id="VOQS01000005">
    <property type="protein sequence ID" value="TXC80988.1"/>
    <property type="molecule type" value="Genomic_DNA"/>
</dbReference>
<gene>
    <name evidence="2" type="ORF">FRZ40_43080</name>
</gene>
<dbReference type="Proteomes" id="UP000321776">
    <property type="component" value="Unassembled WGS sequence"/>
</dbReference>
<protein>
    <submittedName>
        <fullName evidence="2">(2Fe-2S)-binding protein</fullName>
    </submittedName>
</protein>
<dbReference type="InterPro" id="IPR036010">
    <property type="entry name" value="2Fe-2S_ferredoxin-like_sf"/>
</dbReference>
<organism evidence="2 3">
    <name type="scientific">Paraburkholderia azotifigens</name>
    <dbReference type="NCBI Taxonomy" id="2057004"/>
    <lineage>
        <taxon>Bacteria</taxon>
        <taxon>Pseudomonadati</taxon>
        <taxon>Pseudomonadota</taxon>
        <taxon>Betaproteobacteria</taxon>
        <taxon>Burkholderiales</taxon>
        <taxon>Burkholderiaceae</taxon>
        <taxon>Paraburkholderia</taxon>
    </lineage>
</organism>